<keyword evidence="2" id="KW-0812">Transmembrane</keyword>
<proteinExistence type="predicted"/>
<reference evidence="4" key="1">
    <citation type="submission" date="2021-01" db="EMBL/GenBank/DDBJ databases">
        <authorList>
            <person name="Corre E."/>
            <person name="Pelletier E."/>
            <person name="Niang G."/>
            <person name="Scheremetjew M."/>
            <person name="Finn R."/>
            <person name="Kale V."/>
            <person name="Holt S."/>
            <person name="Cochrane G."/>
            <person name="Meng A."/>
            <person name="Brown T."/>
            <person name="Cohen L."/>
        </authorList>
    </citation>
    <scope>NUCLEOTIDE SEQUENCE</scope>
    <source>
        <strain evidence="4">Pbaha01</strain>
    </source>
</reference>
<keyword evidence="3" id="KW-0732">Signal</keyword>
<name>A0A7S0AN51_9DINO</name>
<evidence type="ECO:0000256" key="3">
    <source>
        <dbReference type="SAM" id="SignalP"/>
    </source>
</evidence>
<gene>
    <name evidence="4" type="ORF">PBAH0796_LOCUS18319</name>
</gene>
<organism evidence="4">
    <name type="scientific">Pyrodinium bahamense</name>
    <dbReference type="NCBI Taxonomy" id="73915"/>
    <lineage>
        <taxon>Eukaryota</taxon>
        <taxon>Sar</taxon>
        <taxon>Alveolata</taxon>
        <taxon>Dinophyceae</taxon>
        <taxon>Gonyaulacales</taxon>
        <taxon>Pyrocystaceae</taxon>
        <taxon>Pyrodinium</taxon>
    </lineage>
</organism>
<feature type="transmembrane region" description="Helical" evidence="2">
    <location>
        <begin position="177"/>
        <end position="197"/>
    </location>
</feature>
<feature type="chain" id="PRO_5031243745" evidence="3">
    <location>
        <begin position="30"/>
        <end position="527"/>
    </location>
</feature>
<evidence type="ECO:0000256" key="2">
    <source>
        <dbReference type="SAM" id="Phobius"/>
    </source>
</evidence>
<evidence type="ECO:0000313" key="4">
    <source>
        <dbReference type="EMBL" id="CAD8367298.1"/>
    </source>
</evidence>
<dbReference type="AlphaFoldDB" id="A0A7S0AN51"/>
<feature type="signal peptide" evidence="3">
    <location>
        <begin position="1"/>
        <end position="29"/>
    </location>
</feature>
<dbReference type="EMBL" id="HBEG01029994">
    <property type="protein sequence ID" value="CAD8367298.1"/>
    <property type="molecule type" value="Transcribed_RNA"/>
</dbReference>
<accession>A0A7S0AN51</accession>
<keyword evidence="2" id="KW-1133">Transmembrane helix</keyword>
<feature type="compositionally biased region" description="Polar residues" evidence="1">
    <location>
        <begin position="210"/>
        <end position="224"/>
    </location>
</feature>
<protein>
    <submittedName>
        <fullName evidence="4">Uncharacterized protein</fullName>
    </submittedName>
</protein>
<sequence length="527" mass="56040">MRLVPSASCGAGTTLALSAAAVAIVAVTAQGVHQDAAGQKEEDTSCLLHNPIFRVPHGKDRARFESSRTVMGTTTTLQSIQRPLAAEATRGREVWDTTDLDRKRPDIPPAETGLALAGSEREQEHTLHASSSASTIPDGRSLWKAAQLAALELSEALTAHMQSWSHGVAAPSLSTGFALLCAVVSLLVCIVTAVSLIKDHDDSGTGYLESGQTVRSVPSRSRQLAATRPAPSAQSMRALSWAALPVQRTAQSSMGTVSMPASVSSIPVRRQAASSTECVNNRCPPTFNTLGHEVRRQTASSTECANNGCPPTFNTLGHEELPGTPQQRMPPALCPPLVLHDRETHLAIPASALAAAGKDQLGQEFDVLGPLHTPVFRVAVHTGTCGPALSLFVPRLQANAPWVDVRLLREDNQDAIRSMLPEGTASFNRVLEIVEQSGALYGLIVAQRSGSYWAIHRSLTGLVVEGDRGCMRLRATTEGGQLMAFTSLAERRLPAGKGMAQQLELQVQPGVDPLLVLACMLTIILLF</sequence>
<keyword evidence="2" id="KW-0472">Membrane</keyword>
<feature type="region of interest" description="Disordered" evidence="1">
    <location>
        <begin position="205"/>
        <end position="231"/>
    </location>
</feature>
<evidence type="ECO:0000256" key="1">
    <source>
        <dbReference type="SAM" id="MobiDB-lite"/>
    </source>
</evidence>